<feature type="domain" description="Putative metallopeptidase" evidence="1">
    <location>
        <begin position="34"/>
        <end position="149"/>
    </location>
</feature>
<accession>A0ABS9A711</accession>
<proteinExistence type="predicted"/>
<organism evidence="2 3">
    <name type="scientific">Billgrantia ethanolica</name>
    <dbReference type="NCBI Taxonomy" id="2733486"/>
    <lineage>
        <taxon>Bacteria</taxon>
        <taxon>Pseudomonadati</taxon>
        <taxon>Pseudomonadota</taxon>
        <taxon>Gammaproteobacteria</taxon>
        <taxon>Oceanospirillales</taxon>
        <taxon>Halomonadaceae</taxon>
        <taxon>Billgrantia</taxon>
    </lineage>
</organism>
<evidence type="ECO:0000313" key="3">
    <source>
        <dbReference type="Proteomes" id="UP001320168"/>
    </source>
</evidence>
<dbReference type="InterPro" id="IPR025154">
    <property type="entry name" value="Put_metallopeptidase_dom"/>
</dbReference>
<reference evidence="2 3" key="1">
    <citation type="journal article" date="2021" name="Front. Microbiol.">
        <title>Aerobic Denitrification and Heterotrophic Sulfur Oxidation in the Genus Halomonas Revealed by Six Novel Species Characterizations and Genome-Based Analysis.</title>
        <authorList>
            <person name="Wang L."/>
            <person name="Shao Z."/>
        </authorList>
    </citation>
    <scope>NUCLEOTIDE SEQUENCE [LARGE SCALE GENOMIC DNA]</scope>
    <source>
        <strain evidence="2 3">MCCC 1A11081</strain>
    </source>
</reference>
<keyword evidence="3" id="KW-1185">Reference proteome</keyword>
<evidence type="ECO:0000259" key="1">
    <source>
        <dbReference type="Pfam" id="PF13203"/>
    </source>
</evidence>
<protein>
    <recommendedName>
        <fullName evidence="1">Putative metallopeptidase domain-containing protein</fullName>
    </recommendedName>
</protein>
<comment type="caution">
    <text evidence="2">The sequence shown here is derived from an EMBL/GenBank/DDBJ whole genome shotgun (WGS) entry which is preliminary data.</text>
</comment>
<gene>
    <name evidence="2" type="ORF">HOP53_16450</name>
</gene>
<dbReference type="RefSeq" id="WP_234271026.1">
    <property type="nucleotide sequence ID" value="NZ_JABFTX010000003.1"/>
</dbReference>
<evidence type="ECO:0000313" key="2">
    <source>
        <dbReference type="EMBL" id="MCE8004420.1"/>
    </source>
</evidence>
<dbReference type="Proteomes" id="UP001320168">
    <property type="component" value="Unassembled WGS sequence"/>
</dbReference>
<dbReference type="Pfam" id="PF13203">
    <property type="entry name" value="DUF2201_N"/>
    <property type="match status" value="1"/>
</dbReference>
<name>A0ABS9A711_9GAMM</name>
<sequence>MSHIASCVSLSWISSRVDAAQVSAWQQDHHVWLATKPVTAALAEPLEVVAITDERLPTATTDGRRLMINPTWSAMLNESQRRRVHEHLVWHAAAGDYRPHYGKDSHRWHLACDHSINAQLLQLGGGIPLDSVMFPLAASWRREEVYNWLSGHPRLEMEQSPDQLTWQAGFTTSNADLTELDIHWQQHIRKIVQNFLGTPWLPDSVASWLLGNR</sequence>
<dbReference type="EMBL" id="JABFTX010000003">
    <property type="protein sequence ID" value="MCE8004420.1"/>
    <property type="molecule type" value="Genomic_DNA"/>
</dbReference>